<evidence type="ECO:0000313" key="8">
    <source>
        <dbReference type="EMBL" id="MBB4267256.1"/>
    </source>
</evidence>
<gene>
    <name evidence="8" type="ORF">GGD89_002897</name>
</gene>
<sequence>MSKSPQPPSSSPPSDPARAALVGAMPAVFVLLWSTGFIGARLVLPYSEPLTFLALRFALTTVIFLPLVWWSRARWPSTPAQAGHAAVSGLLLHGVYLGGVFSAIEAGMPAGIAALIVGLQPLVTALAVGPLLGERVSARQWLGLVLGFGGVAMVLGDRLAPSADLLFEGFGLGAVLATGAALLGITAGTLYQKRFCGGLDPRPGAVIQFSAATVAMGALALLTGEDGTIAWTAEFLFGLAWLVVVLSVGAVTLLMVMIRMGEAARVASLFYLVPPVTALVAWALFNETLGTLALTGMGVAVLGVLLVIRSGRR</sequence>
<feature type="transmembrane region" description="Helical" evidence="6">
    <location>
        <begin position="141"/>
        <end position="160"/>
    </location>
</feature>
<keyword evidence="5 6" id="KW-0472">Membrane</keyword>
<feature type="transmembrane region" description="Helical" evidence="6">
    <location>
        <begin position="203"/>
        <end position="223"/>
    </location>
</feature>
<dbReference type="EMBL" id="JACIGK010000024">
    <property type="protein sequence ID" value="MBB4267256.1"/>
    <property type="molecule type" value="Genomic_DNA"/>
</dbReference>
<dbReference type="Pfam" id="PF00892">
    <property type="entry name" value="EamA"/>
    <property type="match status" value="2"/>
</dbReference>
<feature type="transmembrane region" description="Helical" evidence="6">
    <location>
        <begin position="21"/>
        <end position="44"/>
    </location>
</feature>
<reference evidence="8 9" key="1">
    <citation type="submission" date="2020-08" db="EMBL/GenBank/DDBJ databases">
        <title>Genome sequencing of Purple Non-Sulfur Bacteria from various extreme environments.</title>
        <authorList>
            <person name="Mayer M."/>
        </authorList>
    </citation>
    <scope>NUCLEOTIDE SEQUENCE [LARGE SCALE GENOMIC DNA]</scope>
    <source>
        <strain evidence="8 9">JA131</strain>
    </source>
</reference>
<evidence type="ECO:0000256" key="3">
    <source>
        <dbReference type="ARBA" id="ARBA00022692"/>
    </source>
</evidence>
<dbReference type="InterPro" id="IPR037185">
    <property type="entry name" value="EmrE-like"/>
</dbReference>
<evidence type="ECO:0000313" key="9">
    <source>
        <dbReference type="Proteomes" id="UP000554286"/>
    </source>
</evidence>
<keyword evidence="4 6" id="KW-1133">Transmembrane helix</keyword>
<dbReference type="InterPro" id="IPR050638">
    <property type="entry name" value="AA-Vitamin_Transporters"/>
</dbReference>
<name>A0A7W6RFV9_9PROT</name>
<feature type="transmembrane region" description="Helical" evidence="6">
    <location>
        <begin position="82"/>
        <end position="104"/>
    </location>
</feature>
<evidence type="ECO:0000256" key="6">
    <source>
        <dbReference type="SAM" id="Phobius"/>
    </source>
</evidence>
<comment type="caution">
    <text evidence="8">The sequence shown here is derived from an EMBL/GenBank/DDBJ whole genome shotgun (WGS) entry which is preliminary data.</text>
</comment>
<feature type="domain" description="EamA" evidence="7">
    <location>
        <begin position="29"/>
        <end position="155"/>
    </location>
</feature>
<dbReference type="SUPFAM" id="SSF103481">
    <property type="entry name" value="Multidrug resistance efflux transporter EmrE"/>
    <property type="match status" value="2"/>
</dbReference>
<dbReference type="GO" id="GO:0016020">
    <property type="term" value="C:membrane"/>
    <property type="evidence" value="ECO:0007669"/>
    <property type="project" value="UniProtKB-SubCell"/>
</dbReference>
<protein>
    <submittedName>
        <fullName evidence="8">Drug/metabolite transporter (DMT)-like permease</fullName>
    </submittedName>
</protein>
<evidence type="ECO:0000256" key="2">
    <source>
        <dbReference type="ARBA" id="ARBA00007362"/>
    </source>
</evidence>
<feature type="transmembrane region" description="Helical" evidence="6">
    <location>
        <begin position="50"/>
        <end position="70"/>
    </location>
</feature>
<proteinExistence type="inferred from homology"/>
<feature type="domain" description="EamA" evidence="7">
    <location>
        <begin position="173"/>
        <end position="308"/>
    </location>
</feature>
<dbReference type="AlphaFoldDB" id="A0A7W6RFV9"/>
<keyword evidence="3 6" id="KW-0812">Transmembrane</keyword>
<evidence type="ECO:0000256" key="1">
    <source>
        <dbReference type="ARBA" id="ARBA00004141"/>
    </source>
</evidence>
<organism evidence="8 9">
    <name type="scientific">Roseospira visakhapatnamensis</name>
    <dbReference type="NCBI Taxonomy" id="390880"/>
    <lineage>
        <taxon>Bacteria</taxon>
        <taxon>Pseudomonadati</taxon>
        <taxon>Pseudomonadota</taxon>
        <taxon>Alphaproteobacteria</taxon>
        <taxon>Rhodospirillales</taxon>
        <taxon>Rhodospirillaceae</taxon>
        <taxon>Roseospira</taxon>
    </lineage>
</organism>
<keyword evidence="9" id="KW-1185">Reference proteome</keyword>
<dbReference type="PANTHER" id="PTHR32322:SF2">
    <property type="entry name" value="EAMA DOMAIN-CONTAINING PROTEIN"/>
    <property type="match status" value="1"/>
</dbReference>
<comment type="similarity">
    <text evidence="2">Belongs to the EamA transporter family.</text>
</comment>
<evidence type="ECO:0000256" key="4">
    <source>
        <dbReference type="ARBA" id="ARBA00022989"/>
    </source>
</evidence>
<feature type="transmembrane region" description="Helical" evidence="6">
    <location>
        <begin position="172"/>
        <end position="191"/>
    </location>
</feature>
<dbReference type="PANTHER" id="PTHR32322">
    <property type="entry name" value="INNER MEMBRANE TRANSPORTER"/>
    <property type="match status" value="1"/>
</dbReference>
<feature type="transmembrane region" description="Helical" evidence="6">
    <location>
        <begin position="268"/>
        <end position="285"/>
    </location>
</feature>
<dbReference type="Proteomes" id="UP000554286">
    <property type="component" value="Unassembled WGS sequence"/>
</dbReference>
<evidence type="ECO:0000259" key="7">
    <source>
        <dbReference type="Pfam" id="PF00892"/>
    </source>
</evidence>
<feature type="transmembrane region" description="Helical" evidence="6">
    <location>
        <begin position="291"/>
        <end position="308"/>
    </location>
</feature>
<comment type="subcellular location">
    <subcellularLocation>
        <location evidence="1">Membrane</location>
        <topology evidence="1">Multi-pass membrane protein</topology>
    </subcellularLocation>
</comment>
<dbReference type="InterPro" id="IPR000620">
    <property type="entry name" value="EamA_dom"/>
</dbReference>
<evidence type="ECO:0000256" key="5">
    <source>
        <dbReference type="ARBA" id="ARBA00023136"/>
    </source>
</evidence>
<feature type="transmembrane region" description="Helical" evidence="6">
    <location>
        <begin position="110"/>
        <end position="129"/>
    </location>
</feature>
<feature type="transmembrane region" description="Helical" evidence="6">
    <location>
        <begin position="235"/>
        <end position="256"/>
    </location>
</feature>
<accession>A0A7W6RFV9</accession>